<sequence>MKIIKQSVGADIAKGKFDACFSVLTHEQRVVVKAALQILKLSLRLC</sequence>
<keyword evidence="2" id="KW-1185">Reference proteome</keyword>
<reference evidence="2" key="1">
    <citation type="journal article" date="2019" name="Int. J. Syst. Evol. Microbiol.">
        <title>The Global Catalogue of Microorganisms (GCM) 10K type strain sequencing project: providing services to taxonomists for standard genome sequencing and annotation.</title>
        <authorList>
            <consortium name="The Broad Institute Genomics Platform"/>
            <consortium name="The Broad Institute Genome Sequencing Center for Infectious Disease"/>
            <person name="Wu L."/>
            <person name="Ma J."/>
        </authorList>
    </citation>
    <scope>NUCLEOTIDE SEQUENCE [LARGE SCALE GENOMIC DNA]</scope>
    <source>
        <strain evidence="2">JCM 16545</strain>
    </source>
</reference>
<evidence type="ECO:0008006" key="3">
    <source>
        <dbReference type="Google" id="ProtNLM"/>
    </source>
</evidence>
<evidence type="ECO:0000313" key="1">
    <source>
        <dbReference type="EMBL" id="MFD2067414.1"/>
    </source>
</evidence>
<evidence type="ECO:0000313" key="2">
    <source>
        <dbReference type="Proteomes" id="UP001597369"/>
    </source>
</evidence>
<protein>
    <recommendedName>
        <fullName evidence="3">Transposase</fullName>
    </recommendedName>
</protein>
<organism evidence="1 2">
    <name type="scientific">Pontibacter silvestris</name>
    <dbReference type="NCBI Taxonomy" id="2305183"/>
    <lineage>
        <taxon>Bacteria</taxon>
        <taxon>Pseudomonadati</taxon>
        <taxon>Bacteroidota</taxon>
        <taxon>Cytophagia</taxon>
        <taxon>Cytophagales</taxon>
        <taxon>Hymenobacteraceae</taxon>
        <taxon>Pontibacter</taxon>
    </lineage>
</organism>
<gene>
    <name evidence="1" type="ORF">ACFSKU_11015</name>
</gene>
<proteinExistence type="predicted"/>
<comment type="caution">
    <text evidence="1">The sequence shown here is derived from an EMBL/GenBank/DDBJ whole genome shotgun (WGS) entry which is preliminary data.</text>
</comment>
<name>A0ABW4WXQ9_9BACT</name>
<dbReference type="EMBL" id="JBHUHV010000034">
    <property type="protein sequence ID" value="MFD2067414.1"/>
    <property type="molecule type" value="Genomic_DNA"/>
</dbReference>
<accession>A0ABW4WXQ9</accession>
<dbReference type="Proteomes" id="UP001597369">
    <property type="component" value="Unassembled WGS sequence"/>
</dbReference>